<accession>A0AAE0ZA54</accession>
<name>A0AAE0ZA54_9GAST</name>
<comment type="caution">
    <text evidence="1">The sequence shown here is derived from an EMBL/GenBank/DDBJ whole genome shotgun (WGS) entry which is preliminary data.</text>
</comment>
<evidence type="ECO:0000313" key="1">
    <source>
        <dbReference type="EMBL" id="KAK3764697.1"/>
    </source>
</evidence>
<organism evidence="1 2">
    <name type="scientific">Elysia crispata</name>
    <name type="common">lettuce slug</name>
    <dbReference type="NCBI Taxonomy" id="231223"/>
    <lineage>
        <taxon>Eukaryota</taxon>
        <taxon>Metazoa</taxon>
        <taxon>Spiralia</taxon>
        <taxon>Lophotrochozoa</taxon>
        <taxon>Mollusca</taxon>
        <taxon>Gastropoda</taxon>
        <taxon>Heterobranchia</taxon>
        <taxon>Euthyneura</taxon>
        <taxon>Panpulmonata</taxon>
        <taxon>Sacoglossa</taxon>
        <taxon>Placobranchoidea</taxon>
        <taxon>Plakobranchidae</taxon>
        <taxon>Elysia</taxon>
    </lineage>
</organism>
<dbReference type="Proteomes" id="UP001283361">
    <property type="component" value="Unassembled WGS sequence"/>
</dbReference>
<evidence type="ECO:0000313" key="2">
    <source>
        <dbReference type="Proteomes" id="UP001283361"/>
    </source>
</evidence>
<reference evidence="1" key="1">
    <citation type="journal article" date="2023" name="G3 (Bethesda)">
        <title>A reference genome for the long-term kleptoplast-retaining sea slug Elysia crispata morphotype clarki.</title>
        <authorList>
            <person name="Eastman K.E."/>
            <person name="Pendleton A.L."/>
            <person name="Shaikh M.A."/>
            <person name="Suttiyut T."/>
            <person name="Ogas R."/>
            <person name="Tomko P."/>
            <person name="Gavelis G."/>
            <person name="Widhalm J.R."/>
            <person name="Wisecaver J.H."/>
        </authorList>
    </citation>
    <scope>NUCLEOTIDE SEQUENCE</scope>
    <source>
        <strain evidence="1">ECLA1</strain>
    </source>
</reference>
<gene>
    <name evidence="1" type="ORF">RRG08_042007</name>
</gene>
<dbReference type="AlphaFoldDB" id="A0AAE0ZA54"/>
<protein>
    <submittedName>
        <fullName evidence="1">Uncharacterized protein</fullName>
    </submittedName>
</protein>
<dbReference type="EMBL" id="JAWDGP010004412">
    <property type="protein sequence ID" value="KAK3764697.1"/>
    <property type="molecule type" value="Genomic_DNA"/>
</dbReference>
<keyword evidence="2" id="KW-1185">Reference proteome</keyword>
<sequence length="219" mass="23521">MVDEPNQDRISVMLAGVSAGTDSVRGDFEASKFHHIAAEDEFLRVEYDSMAAANVKPLDRLMEALFQGVCPEKGVVNALGFVGDFSNDFIVSPCVSIARCNVALGGGFVAVSAPWCDEGGEVAVFCTNGDAVVAVPCIENGLLLSVWDRPRLVERRGCVVCLPFDVGVEGLKVNCLPWLPIFLQITTRGHNVTGSPIGTGSRTPRRTSWLRPAFTSCCQ</sequence>
<proteinExistence type="predicted"/>